<dbReference type="EMBL" id="JANUGP010000015">
    <property type="protein sequence ID" value="MCS0603527.1"/>
    <property type="molecule type" value="Genomic_DNA"/>
</dbReference>
<dbReference type="SUPFAM" id="SSF140453">
    <property type="entry name" value="EsxAB dimer-like"/>
    <property type="match status" value="1"/>
</dbReference>
<accession>A0ABT2B531</accession>
<proteinExistence type="predicted"/>
<comment type="caution">
    <text evidence="2">The sequence shown here is derived from an EMBL/GenBank/DDBJ whole genome shotgun (WGS) entry which is preliminary data.</text>
</comment>
<dbReference type="Gene3D" id="1.10.287.1060">
    <property type="entry name" value="ESAT-6-like"/>
    <property type="match status" value="1"/>
</dbReference>
<gene>
    <name evidence="2" type="ORF">NX794_20250</name>
</gene>
<evidence type="ECO:0000313" key="2">
    <source>
        <dbReference type="EMBL" id="MCS0603527.1"/>
    </source>
</evidence>
<name>A0ABT2B531_9ACTN</name>
<protein>
    <submittedName>
        <fullName evidence="2">WXG100 family type VII secretion target</fullName>
    </submittedName>
</protein>
<sequence>MAASGEIDYDSSTFKVSPQGMDSSARKLVELSKEVSKTSQAIGDRIFGLRLRWEGKAASDAQAVVDEWNRVMRELFGFKDDDTPAVLPVLAGGVSDAEHNYSLVENGIKSGFDKFHDALTAGGGDDAPKDTPPDEETDTNKTAITMTFPG</sequence>
<organism evidence="2 3">
    <name type="scientific">Streptomyces pyxinicus</name>
    <dbReference type="NCBI Taxonomy" id="2970331"/>
    <lineage>
        <taxon>Bacteria</taxon>
        <taxon>Bacillati</taxon>
        <taxon>Actinomycetota</taxon>
        <taxon>Actinomycetes</taxon>
        <taxon>Kitasatosporales</taxon>
        <taxon>Streptomycetaceae</taxon>
        <taxon>Streptomyces</taxon>
    </lineage>
</organism>
<dbReference type="Proteomes" id="UP001205612">
    <property type="component" value="Unassembled WGS sequence"/>
</dbReference>
<evidence type="ECO:0000313" key="3">
    <source>
        <dbReference type="Proteomes" id="UP001205612"/>
    </source>
</evidence>
<dbReference type="InterPro" id="IPR036689">
    <property type="entry name" value="ESAT-6-like_sf"/>
</dbReference>
<dbReference type="RefSeq" id="WP_258780008.1">
    <property type="nucleotide sequence ID" value="NZ_JANUGP010000015.1"/>
</dbReference>
<dbReference type="InterPro" id="IPR010310">
    <property type="entry name" value="T7SS_ESAT-6-like"/>
</dbReference>
<feature type="compositionally biased region" description="Polar residues" evidence="1">
    <location>
        <begin position="140"/>
        <end position="150"/>
    </location>
</feature>
<reference evidence="2 3" key="1">
    <citation type="submission" date="2022-08" db="EMBL/GenBank/DDBJ databases">
        <authorList>
            <person name="Somphong A."/>
            <person name="Phongsopitanun W."/>
        </authorList>
    </citation>
    <scope>NUCLEOTIDE SEQUENCE [LARGE SCALE GENOMIC DNA]</scope>
    <source>
        <strain evidence="2 3">LP11</strain>
    </source>
</reference>
<dbReference type="Pfam" id="PF06013">
    <property type="entry name" value="WXG100"/>
    <property type="match status" value="1"/>
</dbReference>
<keyword evidence="3" id="KW-1185">Reference proteome</keyword>
<evidence type="ECO:0000256" key="1">
    <source>
        <dbReference type="SAM" id="MobiDB-lite"/>
    </source>
</evidence>
<feature type="region of interest" description="Disordered" evidence="1">
    <location>
        <begin position="119"/>
        <end position="150"/>
    </location>
</feature>